<accession>A0AAF0GLI6</accession>
<organism evidence="1 2">
    <name type="scientific">Gordonia phage Azira</name>
    <dbReference type="NCBI Taxonomy" id="3035369"/>
    <lineage>
        <taxon>Viruses</taxon>
        <taxon>Duplodnaviria</taxon>
        <taxon>Heunggongvirae</taxon>
        <taxon>Uroviricota</taxon>
        <taxon>Caudoviricetes</taxon>
        <taxon>Aziravirus</taxon>
        <taxon>Aziravirus azira</taxon>
    </lineage>
</organism>
<dbReference type="GeneID" id="80559239"/>
<protein>
    <submittedName>
        <fullName evidence="1">Uncharacterized protein</fullName>
    </submittedName>
</protein>
<dbReference type="RefSeq" id="YP_010842448.1">
    <property type="nucleotide sequence ID" value="NC_079140.1"/>
</dbReference>
<dbReference type="KEGG" id="vg:80559239"/>
<dbReference type="Proteomes" id="UP001223098">
    <property type="component" value="Segment"/>
</dbReference>
<sequence>MALGYNPRSFGLGMVLGDDECGRGVRPMLEEDADLLSATPAQAHQKATQRYGERCSTCFTYHKGDCL</sequence>
<keyword evidence="2" id="KW-1185">Reference proteome</keyword>
<name>A0AAF0GLI6_9CAUD</name>
<proteinExistence type="predicted"/>
<dbReference type="EMBL" id="OQ709211">
    <property type="protein sequence ID" value="WGH21051.1"/>
    <property type="molecule type" value="Genomic_DNA"/>
</dbReference>
<gene>
    <name evidence="1" type="primary">45</name>
    <name evidence="1" type="ORF">SEA_AZIRA_45</name>
</gene>
<reference evidence="1 2" key="1">
    <citation type="submission" date="2023-03" db="EMBL/GenBank/DDBJ databases">
        <authorList>
            <person name="McGarrah C.E.E."/>
            <person name="Algarin-Martinez E.D."/>
            <person name="Cavasini M.E.D."/>
            <person name="Correa V."/>
            <person name="Danielson D.F."/>
            <person name="Dean W.R."/>
            <person name="French J.L."/>
            <person name="Gaskin N."/>
            <person name="Jain U."/>
            <person name="Janvier J."/>
            <person name="Macumber B.M."/>
            <person name="Martini F.K."/>
            <person name="Mazzei S.G."/>
            <person name="Mujica J.M."/>
            <person name="Odegaard O."/>
            <person name="Quarterman C."/>
            <person name="Rand T.M."/>
            <person name="Seidensticker N.S."/>
            <person name="Serrano T."/>
            <person name="Soltys A."/>
            <person name="Ungrey M.D."/>
            <person name="Pollenz R.S."/>
            <person name="Russell D.A."/>
            <person name="Jacobs-Sera D."/>
            <person name="Hatfull G.F."/>
        </authorList>
    </citation>
    <scope>NUCLEOTIDE SEQUENCE [LARGE SCALE GENOMIC DNA]</scope>
</reference>
<evidence type="ECO:0000313" key="2">
    <source>
        <dbReference type="Proteomes" id="UP001223098"/>
    </source>
</evidence>
<evidence type="ECO:0000313" key="1">
    <source>
        <dbReference type="EMBL" id="WGH21051.1"/>
    </source>
</evidence>